<name>A0ABT3PTI2_9BACT</name>
<dbReference type="InterPro" id="IPR050161">
    <property type="entry name" value="Siro_Cobalamin_biosynth"/>
</dbReference>
<evidence type="ECO:0000259" key="7">
    <source>
        <dbReference type="Pfam" id="PF00590"/>
    </source>
</evidence>
<comment type="caution">
    <text evidence="8">The sequence shown here is derived from an EMBL/GenBank/DDBJ whole genome shotgun (WGS) entry which is preliminary data.</text>
</comment>
<dbReference type="InterPro" id="IPR014776">
    <property type="entry name" value="4pyrrole_Mease_sub2"/>
</dbReference>
<evidence type="ECO:0000256" key="2">
    <source>
        <dbReference type="ARBA" id="ARBA00022603"/>
    </source>
</evidence>
<dbReference type="NCBIfam" id="NF004790">
    <property type="entry name" value="PRK06136.1"/>
    <property type="match status" value="1"/>
</dbReference>
<evidence type="ECO:0000256" key="6">
    <source>
        <dbReference type="ARBA" id="ARBA00025705"/>
    </source>
</evidence>
<sequence>MENCYLILLGAGPGDPDLIIVKGVKALEKAEVVLYDTLSHPDLLDYAPADAEKIYVGKKAGSCQNSQQSINDLIVQKAREGNYIVRLKGGDPFVFGRGHEELTHARAHDIPVEVIPGISSCTSIGELQTIPLTKRGINESFWVTTGVTRNGGVSEDIELAAQTTATIAILMGMRNLPKIVNIFKRYGRSTTPIAVIQRGSLPEEKIALGTIASITNEVEKKNLTNPALILIGDVVQLHPEYATWVSRKSGTTEAVME</sequence>
<evidence type="ECO:0000256" key="4">
    <source>
        <dbReference type="ARBA" id="ARBA00022691"/>
    </source>
</evidence>
<dbReference type="RefSeq" id="WP_265768024.1">
    <property type="nucleotide sequence ID" value="NZ_JAGGJA010000024.1"/>
</dbReference>
<protein>
    <recommendedName>
        <fullName evidence="1">uroporphyrinogen-III C-methyltransferase</fullName>
        <ecNumber evidence="1">2.1.1.107</ecNumber>
    </recommendedName>
</protein>
<dbReference type="NCBIfam" id="TIGR01469">
    <property type="entry name" value="cobA_cysG_Cterm"/>
    <property type="match status" value="1"/>
</dbReference>
<evidence type="ECO:0000256" key="1">
    <source>
        <dbReference type="ARBA" id="ARBA00012162"/>
    </source>
</evidence>
<dbReference type="CDD" id="cd11642">
    <property type="entry name" value="SUMT"/>
    <property type="match status" value="1"/>
</dbReference>
<keyword evidence="3 8" id="KW-0808">Transferase</keyword>
<evidence type="ECO:0000313" key="9">
    <source>
        <dbReference type="Proteomes" id="UP001207918"/>
    </source>
</evidence>
<accession>A0ABT3PTI2</accession>
<dbReference type="GO" id="GO:0004851">
    <property type="term" value="F:uroporphyrin-III C-methyltransferase activity"/>
    <property type="evidence" value="ECO:0007669"/>
    <property type="project" value="UniProtKB-EC"/>
</dbReference>
<keyword evidence="5" id="KW-0627">Porphyrin biosynthesis</keyword>
<evidence type="ECO:0000313" key="8">
    <source>
        <dbReference type="EMBL" id="MCW9709151.1"/>
    </source>
</evidence>
<dbReference type="InterPro" id="IPR000878">
    <property type="entry name" value="4pyrrol_Mease"/>
</dbReference>
<dbReference type="Gene3D" id="3.40.1010.10">
    <property type="entry name" value="Cobalt-precorrin-4 Transmethylase, Domain 1"/>
    <property type="match status" value="1"/>
</dbReference>
<organism evidence="8 9">
    <name type="scientific">Fodinibius salsisoli</name>
    <dbReference type="NCBI Taxonomy" id="2820877"/>
    <lineage>
        <taxon>Bacteria</taxon>
        <taxon>Pseudomonadati</taxon>
        <taxon>Balneolota</taxon>
        <taxon>Balneolia</taxon>
        <taxon>Balneolales</taxon>
        <taxon>Balneolaceae</taxon>
        <taxon>Fodinibius</taxon>
    </lineage>
</organism>
<dbReference type="InterPro" id="IPR035996">
    <property type="entry name" value="4pyrrol_Methylase_sf"/>
</dbReference>
<keyword evidence="2 8" id="KW-0489">Methyltransferase</keyword>
<gene>
    <name evidence="8" type="primary">cobA</name>
    <name evidence="8" type="ORF">J6I44_19980</name>
</gene>
<keyword evidence="4" id="KW-0949">S-adenosyl-L-methionine</keyword>
<dbReference type="InterPro" id="IPR014777">
    <property type="entry name" value="4pyrrole_Mease_sub1"/>
</dbReference>
<evidence type="ECO:0000256" key="3">
    <source>
        <dbReference type="ARBA" id="ARBA00022679"/>
    </source>
</evidence>
<dbReference type="Pfam" id="PF00590">
    <property type="entry name" value="TP_methylase"/>
    <property type="match status" value="1"/>
</dbReference>
<comment type="pathway">
    <text evidence="6">Porphyrin-containing compound metabolism; siroheme biosynthesis; precorrin-2 from uroporphyrinogen III: step 1/1.</text>
</comment>
<reference evidence="8 9" key="1">
    <citation type="submission" date="2021-03" db="EMBL/GenBank/DDBJ databases">
        <title>Aliifodinibius sp. nov., a new bacterium isolated from saline soil.</title>
        <authorList>
            <person name="Galisteo C."/>
            <person name="De La Haba R."/>
            <person name="Sanchez-Porro C."/>
            <person name="Ventosa A."/>
        </authorList>
    </citation>
    <scope>NUCLEOTIDE SEQUENCE [LARGE SCALE GENOMIC DNA]</scope>
    <source>
        <strain evidence="8 9">1BSP15-2V2</strain>
    </source>
</reference>
<dbReference type="InterPro" id="IPR006366">
    <property type="entry name" value="CobA/CysG_C"/>
</dbReference>
<dbReference type="PANTHER" id="PTHR45790:SF3">
    <property type="entry name" value="S-ADENOSYL-L-METHIONINE-DEPENDENT UROPORPHYRINOGEN III METHYLTRANSFERASE, CHLOROPLASTIC"/>
    <property type="match status" value="1"/>
</dbReference>
<dbReference type="EC" id="2.1.1.107" evidence="1"/>
<feature type="domain" description="Tetrapyrrole methylase" evidence="7">
    <location>
        <begin position="6"/>
        <end position="214"/>
    </location>
</feature>
<dbReference type="Proteomes" id="UP001207918">
    <property type="component" value="Unassembled WGS sequence"/>
</dbReference>
<dbReference type="EMBL" id="JAGGJA010000024">
    <property type="protein sequence ID" value="MCW9709151.1"/>
    <property type="molecule type" value="Genomic_DNA"/>
</dbReference>
<dbReference type="GO" id="GO:0032259">
    <property type="term" value="P:methylation"/>
    <property type="evidence" value="ECO:0007669"/>
    <property type="project" value="UniProtKB-KW"/>
</dbReference>
<proteinExistence type="predicted"/>
<dbReference type="PANTHER" id="PTHR45790">
    <property type="entry name" value="SIROHEME SYNTHASE-RELATED"/>
    <property type="match status" value="1"/>
</dbReference>
<evidence type="ECO:0000256" key="5">
    <source>
        <dbReference type="ARBA" id="ARBA00023244"/>
    </source>
</evidence>
<dbReference type="SUPFAM" id="SSF53790">
    <property type="entry name" value="Tetrapyrrole methylase"/>
    <property type="match status" value="1"/>
</dbReference>
<dbReference type="Gene3D" id="3.30.950.10">
    <property type="entry name" value="Methyltransferase, Cobalt-precorrin-4 Transmethylase, Domain 2"/>
    <property type="match status" value="1"/>
</dbReference>
<keyword evidence="9" id="KW-1185">Reference proteome</keyword>